<reference evidence="2" key="2">
    <citation type="submission" date="2020-05" db="EMBL/GenBank/DDBJ databases">
        <authorList>
            <person name="Kim H.-S."/>
            <person name="Proctor R.H."/>
            <person name="Brown D.W."/>
        </authorList>
    </citation>
    <scope>NUCLEOTIDE SEQUENCE</scope>
    <source>
        <strain evidence="2">NRRL 20472</strain>
    </source>
</reference>
<dbReference type="EMBL" id="JABEXW010000171">
    <property type="protein sequence ID" value="KAF4969184.1"/>
    <property type="molecule type" value="Genomic_DNA"/>
</dbReference>
<evidence type="ECO:0000256" key="1">
    <source>
        <dbReference type="SAM" id="MobiDB-lite"/>
    </source>
</evidence>
<dbReference type="OrthoDB" id="2019572at2759"/>
<dbReference type="AlphaFoldDB" id="A0A8H4XCI9"/>
<dbReference type="InterPro" id="IPR049804">
    <property type="entry name" value="Choice_anch_L"/>
</dbReference>
<feature type="compositionally biased region" description="Low complexity" evidence="1">
    <location>
        <begin position="285"/>
        <end position="315"/>
    </location>
</feature>
<organism evidence="2 3">
    <name type="scientific">Fusarium sarcochroum</name>
    <dbReference type="NCBI Taxonomy" id="1208366"/>
    <lineage>
        <taxon>Eukaryota</taxon>
        <taxon>Fungi</taxon>
        <taxon>Dikarya</taxon>
        <taxon>Ascomycota</taxon>
        <taxon>Pezizomycotina</taxon>
        <taxon>Sordariomycetes</taxon>
        <taxon>Hypocreomycetidae</taxon>
        <taxon>Hypocreales</taxon>
        <taxon>Nectriaceae</taxon>
        <taxon>Fusarium</taxon>
        <taxon>Fusarium lateritium species complex</taxon>
    </lineage>
</organism>
<feature type="region of interest" description="Disordered" evidence="1">
    <location>
        <begin position="285"/>
        <end position="346"/>
    </location>
</feature>
<evidence type="ECO:0000313" key="3">
    <source>
        <dbReference type="Proteomes" id="UP000622797"/>
    </source>
</evidence>
<reference evidence="2" key="1">
    <citation type="journal article" date="2020" name="BMC Genomics">
        <title>Correction to: Identification and distribution of gene clusters required for synthesis of sphingolipid metabolism inhibitors in diverse species of the filamentous fungus Fusarium.</title>
        <authorList>
            <person name="Kim H.S."/>
            <person name="Lohmar J.M."/>
            <person name="Busman M."/>
            <person name="Brown D.W."/>
            <person name="Naumann T.A."/>
            <person name="Divon H.H."/>
            <person name="Lysoe E."/>
            <person name="Uhlig S."/>
            <person name="Proctor R.H."/>
        </authorList>
    </citation>
    <scope>NUCLEOTIDE SEQUENCE</scope>
    <source>
        <strain evidence="2">NRRL 20472</strain>
    </source>
</reference>
<keyword evidence="3" id="KW-1185">Reference proteome</keyword>
<dbReference type="NCBIfam" id="NF038133">
    <property type="entry name" value="choice_anch_L"/>
    <property type="match status" value="1"/>
</dbReference>
<feature type="compositionally biased region" description="Polar residues" evidence="1">
    <location>
        <begin position="316"/>
        <end position="328"/>
    </location>
</feature>
<proteinExistence type="predicted"/>
<evidence type="ECO:0000313" key="2">
    <source>
        <dbReference type="EMBL" id="KAF4969184.1"/>
    </source>
</evidence>
<protein>
    <submittedName>
        <fullName evidence="2">Uncharacterized protein</fullName>
    </submittedName>
</protein>
<feature type="compositionally biased region" description="Low complexity" evidence="1">
    <location>
        <begin position="329"/>
        <end position="346"/>
    </location>
</feature>
<name>A0A8H4XCI9_9HYPO</name>
<accession>A0A8H4XCI9</accession>
<sequence length="394" mass="40527">MGATISTTNDAAVVANSIFSKGVKPLAGAAFNGGAYKDATGTFNYGPFGIGSGGILTTGDAGSADSNGPFNINVENGRGPSSYCGGSGSFDAAVLTVDIEVESGYNGVQVEFVFASEEYKYRRPDSIAILLDGQQFALDPNGDQMTATGYYLSSDLAIVSTNDYESWSTYAGSSPPLVMGIPATPGQHSMAIAICDSTDGHHDSALFIKAKGCVDCDPDIKINYVTSTTTTNSDFTRTKTAYRFESGTVLIGVASDATTTTTSEAFTTTSTELSTTIASTEVFETVTSKTSTDSTAQDSTATEISTTASTENSTSDISTATSSEKNIGSTTDTTSSTTITSADSSVTAAASSGESTTLSIPSTITMSLDTTTTRSDASTMTTLITTHRGLCRAK</sequence>
<dbReference type="Proteomes" id="UP000622797">
    <property type="component" value="Unassembled WGS sequence"/>
</dbReference>
<comment type="caution">
    <text evidence="2">The sequence shown here is derived from an EMBL/GenBank/DDBJ whole genome shotgun (WGS) entry which is preliminary data.</text>
</comment>
<gene>
    <name evidence="2" type="ORF">FSARC_3560</name>
</gene>